<evidence type="ECO:0000256" key="3">
    <source>
        <dbReference type="SAM" id="SignalP"/>
    </source>
</evidence>
<protein>
    <submittedName>
        <fullName evidence="4">Phosphate/phosphite/phosphonate ABC transporter substrate-binding protein</fullName>
    </submittedName>
</protein>
<dbReference type="SUPFAM" id="SSF53850">
    <property type="entry name" value="Periplasmic binding protein-like II"/>
    <property type="match status" value="1"/>
</dbReference>
<feature type="chain" id="PRO_5045386186" evidence="3">
    <location>
        <begin position="23"/>
        <end position="346"/>
    </location>
</feature>
<dbReference type="CDD" id="cd13573">
    <property type="entry name" value="PBP2_PnhD_3"/>
    <property type="match status" value="1"/>
</dbReference>
<evidence type="ECO:0000313" key="4">
    <source>
        <dbReference type="EMBL" id="UUM33051.1"/>
    </source>
</evidence>
<dbReference type="PANTHER" id="PTHR35841">
    <property type="entry name" value="PHOSPHONATES-BINDING PERIPLASMIC PROTEIN"/>
    <property type="match status" value="1"/>
</dbReference>
<feature type="signal peptide" evidence="3">
    <location>
        <begin position="1"/>
        <end position="22"/>
    </location>
</feature>
<keyword evidence="2 3" id="KW-0732">Signal</keyword>
<dbReference type="InterPro" id="IPR005770">
    <property type="entry name" value="PhnD"/>
</dbReference>
<organism evidence="4 5">
    <name type="scientific">Vibrio japonicus</name>
    <dbReference type="NCBI Taxonomy" id="1824638"/>
    <lineage>
        <taxon>Bacteria</taxon>
        <taxon>Pseudomonadati</taxon>
        <taxon>Pseudomonadota</taxon>
        <taxon>Gammaproteobacteria</taxon>
        <taxon>Vibrionales</taxon>
        <taxon>Vibrionaceae</taxon>
        <taxon>Vibrio</taxon>
    </lineage>
</organism>
<gene>
    <name evidence="4" type="primary">phnD</name>
    <name evidence="4" type="ORF">NP165_16005</name>
</gene>
<dbReference type="Gene3D" id="3.40.190.10">
    <property type="entry name" value="Periplasmic binding protein-like II"/>
    <property type="match status" value="2"/>
</dbReference>
<dbReference type="NCBIfam" id="TIGR01098">
    <property type="entry name" value="3A0109s03R"/>
    <property type="match status" value="1"/>
</dbReference>
<proteinExistence type="inferred from homology"/>
<evidence type="ECO:0000256" key="1">
    <source>
        <dbReference type="ARBA" id="ARBA00007162"/>
    </source>
</evidence>
<sequence length="346" mass="37691">MKNSVKGLLIAGSLLLPSVVLANDCANHGVLDERYCDENNDLVADSPKDSAEWIDPSTLVFTYTPVEDPALYKDAFADFQAHLSKVTGKKVIYYTVHSNSAQVEAMRSGRLHVAGFSTGPTGYAVNLAGYVPIAVKGDEKGFQGYNLITIVRKDSGIDSMADLKGKRVAHTSASSNSGNLAPRALFPDQGLVPDEDYKVLYSGKHDQSILGVYNGDYDAAPVASDVYDRMVAAGRVDGEDLKIIYRSPRFPTSAFGYAYNLKPELVDKINEAFFSYRFTPEMSAAFKGADRFSPITYKEDWAVIRDIAHATGTAYTKAGLKKLAEKDAAKRAKQKADELAKQAKSQ</sequence>
<comment type="similarity">
    <text evidence="1">Belongs to the phosphate/phosphite/phosphonate binding protein family.</text>
</comment>
<name>A0ABY5LQD3_9VIBR</name>
<evidence type="ECO:0000313" key="5">
    <source>
        <dbReference type="Proteomes" id="UP001058602"/>
    </source>
</evidence>
<dbReference type="Proteomes" id="UP001058602">
    <property type="component" value="Chromosome 2"/>
</dbReference>
<accession>A0ABY5LQD3</accession>
<reference evidence="4" key="1">
    <citation type="submission" date="2022-07" db="EMBL/GenBank/DDBJ databases">
        <title>Complete genome of Vibrio japonicus strain JCM 31412T and phylogenomic assessment of the Nereis clade of the genus Vibrio.</title>
        <authorList>
            <person name="Shlafstein M.D."/>
            <person name="Emsley S.A."/>
            <person name="Ushijima B."/>
            <person name="Videau P."/>
            <person name="Saw J.H."/>
        </authorList>
    </citation>
    <scope>NUCLEOTIDE SEQUENCE</scope>
    <source>
        <strain evidence="4">JCM 31412</strain>
    </source>
</reference>
<evidence type="ECO:0000256" key="2">
    <source>
        <dbReference type="ARBA" id="ARBA00022729"/>
    </source>
</evidence>
<dbReference type="PANTHER" id="PTHR35841:SF1">
    <property type="entry name" value="PHOSPHONATES-BINDING PERIPLASMIC PROTEIN"/>
    <property type="match status" value="1"/>
</dbReference>
<dbReference type="Pfam" id="PF12974">
    <property type="entry name" value="Phosphonate-bd"/>
    <property type="match status" value="1"/>
</dbReference>
<dbReference type="EMBL" id="CP102097">
    <property type="protein sequence ID" value="UUM33051.1"/>
    <property type="molecule type" value="Genomic_DNA"/>
</dbReference>
<dbReference type="RefSeq" id="WP_257086749.1">
    <property type="nucleotide sequence ID" value="NZ_CP102097.1"/>
</dbReference>
<keyword evidence="5" id="KW-1185">Reference proteome</keyword>